<dbReference type="AlphaFoldDB" id="A0A815W568"/>
<feature type="compositionally biased region" description="Polar residues" evidence="1">
    <location>
        <begin position="104"/>
        <end position="125"/>
    </location>
</feature>
<evidence type="ECO:0000313" key="2">
    <source>
        <dbReference type="EMBL" id="CAF1540789.1"/>
    </source>
</evidence>
<evidence type="ECO:0000313" key="3">
    <source>
        <dbReference type="Proteomes" id="UP000663889"/>
    </source>
</evidence>
<evidence type="ECO:0000256" key="1">
    <source>
        <dbReference type="SAM" id="MobiDB-lite"/>
    </source>
</evidence>
<reference evidence="2" key="1">
    <citation type="submission" date="2021-02" db="EMBL/GenBank/DDBJ databases">
        <authorList>
            <person name="Nowell W R."/>
        </authorList>
    </citation>
    <scope>NUCLEOTIDE SEQUENCE</scope>
</reference>
<feature type="compositionally biased region" description="Acidic residues" evidence="1">
    <location>
        <begin position="127"/>
        <end position="137"/>
    </location>
</feature>
<feature type="region of interest" description="Disordered" evidence="1">
    <location>
        <begin position="92"/>
        <end position="137"/>
    </location>
</feature>
<organism evidence="2 3">
    <name type="scientific">Rotaria sordida</name>
    <dbReference type="NCBI Taxonomy" id="392033"/>
    <lineage>
        <taxon>Eukaryota</taxon>
        <taxon>Metazoa</taxon>
        <taxon>Spiralia</taxon>
        <taxon>Gnathifera</taxon>
        <taxon>Rotifera</taxon>
        <taxon>Eurotatoria</taxon>
        <taxon>Bdelloidea</taxon>
        <taxon>Philodinida</taxon>
        <taxon>Philodinidae</taxon>
        <taxon>Rotaria</taxon>
    </lineage>
</organism>
<sequence length="137" mass="14950">MQAKVLQTSQQNDEEDLIIKLNGINLGHISRGPSLNATARSLVRAAYGEKAPFNDLAPGESDLLLGFLARIHQLNVASVLVNSQSIKNSLQQMKHDVKKKKPSIRSSITLSKQGASTTIQPLSLLNNDEEDDNDGEF</sequence>
<proteinExistence type="predicted"/>
<name>A0A815W568_9BILA</name>
<protein>
    <submittedName>
        <fullName evidence="2">Uncharacterized protein</fullName>
    </submittedName>
</protein>
<accession>A0A815W568</accession>
<dbReference type="EMBL" id="CAJNOU010008781">
    <property type="protein sequence ID" value="CAF1540789.1"/>
    <property type="molecule type" value="Genomic_DNA"/>
</dbReference>
<dbReference type="Proteomes" id="UP000663889">
    <property type="component" value="Unassembled WGS sequence"/>
</dbReference>
<comment type="caution">
    <text evidence="2">The sequence shown here is derived from an EMBL/GenBank/DDBJ whole genome shotgun (WGS) entry which is preliminary data.</text>
</comment>
<gene>
    <name evidence="2" type="ORF">SEV965_LOCUS38116</name>
</gene>